<dbReference type="Proteomes" id="UP000663845">
    <property type="component" value="Unassembled WGS sequence"/>
</dbReference>
<dbReference type="AlphaFoldDB" id="A0A814FN76"/>
<dbReference type="EMBL" id="CAJNOG010000127">
    <property type="protein sequence ID" value="CAF0982438.1"/>
    <property type="molecule type" value="Genomic_DNA"/>
</dbReference>
<accession>A0A814FN76</accession>
<protein>
    <recommendedName>
        <fullName evidence="4">F-box domain-containing protein</fullName>
    </recommendedName>
</protein>
<dbReference type="Proteomes" id="UP000663844">
    <property type="component" value="Unassembled WGS sequence"/>
</dbReference>
<proteinExistence type="predicted"/>
<reference evidence="1" key="1">
    <citation type="submission" date="2021-02" db="EMBL/GenBank/DDBJ databases">
        <authorList>
            <person name="Nowell W R."/>
        </authorList>
    </citation>
    <scope>NUCLEOTIDE SEQUENCE</scope>
</reference>
<evidence type="ECO:0008006" key="4">
    <source>
        <dbReference type="Google" id="ProtNLM"/>
    </source>
</evidence>
<gene>
    <name evidence="1" type="ORF">JYZ213_LOCUS14999</name>
    <name evidence="2" type="ORF">OXD698_LOCUS28811</name>
</gene>
<evidence type="ECO:0000313" key="3">
    <source>
        <dbReference type="Proteomes" id="UP000663845"/>
    </source>
</evidence>
<evidence type="ECO:0000313" key="1">
    <source>
        <dbReference type="EMBL" id="CAF0982438.1"/>
    </source>
</evidence>
<comment type="caution">
    <text evidence="1">The sequence shown here is derived from an EMBL/GenBank/DDBJ whole genome shotgun (WGS) entry which is preliminary data.</text>
</comment>
<sequence>MSNRIINLLDLPDEILLIIFNKLGSFYVLYSLLNSIQRLDLIARSIHYSKSINFSIELSDGQVSTIDSDKLHRFCVEILPQIHNHIQIITLETTSIERILLAAQFPNLNTLVLVGFSPDILSSYFTEKSPIIHLLKEQIKFITLKIRNELFNDISYTYVCERILSVCEKCTYLDINQTEMIRYSRFSIDDHSQNICYSSYLHTLIIRVEKFDDCLFLLDGRLKNLSSLTVRVSFIERLSIITDSREKLFHLKEFSLECPRFSTAYDCRIVRLLHRMINLNKLTLTFYIIRLKVIDGIDLNEKILCHMLNLDKFLFHICTIMPTYQTNNFLSTNDIQNTFINWKYSQVGCSIDRFSNGITYCHIYSIPFQMTNFMYLTNSIRNDYFQFVINLTLYDTRPFEYDFFQWMSKAIPLLRYLTLSNFLPQVKKLENQSCIPYNRLVRIRFTRAHIDYIYQFLCHTKAYVPQLSILKIQYDKLVTITNNFTNVTTQINCSQLKQLLFDEIIVYPEHFHDYFPCLTK</sequence>
<evidence type="ECO:0000313" key="2">
    <source>
        <dbReference type="EMBL" id="CAF3988563.1"/>
    </source>
</evidence>
<dbReference type="EMBL" id="CAJOAZ010003155">
    <property type="protein sequence ID" value="CAF3988563.1"/>
    <property type="molecule type" value="Genomic_DNA"/>
</dbReference>
<name>A0A814FN76_9BILA</name>
<organism evidence="1 3">
    <name type="scientific">Adineta steineri</name>
    <dbReference type="NCBI Taxonomy" id="433720"/>
    <lineage>
        <taxon>Eukaryota</taxon>
        <taxon>Metazoa</taxon>
        <taxon>Spiralia</taxon>
        <taxon>Gnathifera</taxon>
        <taxon>Rotifera</taxon>
        <taxon>Eurotatoria</taxon>
        <taxon>Bdelloidea</taxon>
        <taxon>Adinetida</taxon>
        <taxon>Adinetidae</taxon>
        <taxon>Adineta</taxon>
    </lineage>
</organism>